<evidence type="ECO:0000256" key="5">
    <source>
        <dbReference type="ARBA" id="ARBA00022692"/>
    </source>
</evidence>
<evidence type="ECO:0000256" key="8">
    <source>
        <dbReference type="SAM" id="Phobius"/>
    </source>
</evidence>
<keyword evidence="3" id="KW-0813">Transport</keyword>
<feature type="transmembrane region" description="Helical" evidence="8">
    <location>
        <begin position="875"/>
        <end position="894"/>
    </location>
</feature>
<feature type="transmembrane region" description="Helical" evidence="8">
    <location>
        <begin position="484"/>
        <end position="507"/>
    </location>
</feature>
<keyword evidence="4" id="KW-1003">Cell membrane</keyword>
<evidence type="ECO:0000256" key="2">
    <source>
        <dbReference type="ARBA" id="ARBA00010942"/>
    </source>
</evidence>
<reference evidence="9" key="1">
    <citation type="submission" date="2017-08" db="EMBL/GenBank/DDBJ databases">
        <title>Microbulbifer marisrubri sp. nov., a halophilic alphaproteobacterium isolated from marine sediment of the Yellow Sea, China.</title>
        <authorList>
            <person name="Zhang G."/>
            <person name="Xiong Q."/>
        </authorList>
    </citation>
    <scope>NUCLEOTIDE SEQUENCE [LARGE SCALE GENOMIC DNA]</scope>
    <source>
        <strain evidence="9">WRN-8</strain>
    </source>
</reference>
<dbReference type="Gene3D" id="3.30.70.1320">
    <property type="entry name" value="Multidrug efflux transporter AcrB pore domain like"/>
    <property type="match status" value="1"/>
</dbReference>
<evidence type="ECO:0000313" key="10">
    <source>
        <dbReference type="Proteomes" id="UP000218427"/>
    </source>
</evidence>
<organism evidence="9 10">
    <name type="scientific">Microbulbifer flavimaris</name>
    <dbReference type="NCBI Taxonomy" id="1781068"/>
    <lineage>
        <taxon>Bacteria</taxon>
        <taxon>Pseudomonadati</taxon>
        <taxon>Pseudomonadota</taxon>
        <taxon>Gammaproteobacteria</taxon>
        <taxon>Cellvibrionales</taxon>
        <taxon>Microbulbiferaceae</taxon>
        <taxon>Microbulbifer</taxon>
    </lineage>
</organism>
<feature type="transmembrane region" description="Helical" evidence="8">
    <location>
        <begin position="926"/>
        <end position="951"/>
    </location>
</feature>
<dbReference type="InterPro" id="IPR001036">
    <property type="entry name" value="Acrflvin-R"/>
</dbReference>
<comment type="subcellular location">
    <subcellularLocation>
        <location evidence="1">Cell membrane</location>
        <topology evidence="1">Multi-pass membrane protein</topology>
    </subcellularLocation>
</comment>
<keyword evidence="6 8" id="KW-1133">Transmembrane helix</keyword>
<feature type="transmembrane region" description="Helical" evidence="8">
    <location>
        <begin position="901"/>
        <end position="920"/>
    </location>
</feature>
<dbReference type="EMBL" id="LRFG02000002">
    <property type="protein sequence ID" value="PCO06115.1"/>
    <property type="molecule type" value="Genomic_DNA"/>
</dbReference>
<dbReference type="PANTHER" id="PTHR32063">
    <property type="match status" value="1"/>
</dbReference>
<evidence type="ECO:0000256" key="6">
    <source>
        <dbReference type="ARBA" id="ARBA00022989"/>
    </source>
</evidence>
<dbReference type="RefSeq" id="WP_067083860.1">
    <property type="nucleotide sequence ID" value="NZ_LRFG02000002.1"/>
</dbReference>
<dbReference type="Gene3D" id="3.30.70.1430">
    <property type="entry name" value="Multidrug efflux transporter AcrB pore domain"/>
    <property type="match status" value="2"/>
</dbReference>
<comment type="caution">
    <text evidence="9">The sequence shown here is derived from an EMBL/GenBank/DDBJ whole genome shotgun (WGS) entry which is preliminary data.</text>
</comment>
<evidence type="ECO:0000256" key="4">
    <source>
        <dbReference type="ARBA" id="ARBA00022475"/>
    </source>
</evidence>
<dbReference type="InterPro" id="IPR004763">
    <property type="entry name" value="CusA-like"/>
</dbReference>
<dbReference type="SUPFAM" id="SSF82866">
    <property type="entry name" value="Multidrug efflux transporter AcrB transmembrane domain"/>
    <property type="match status" value="2"/>
</dbReference>
<dbReference type="InterPro" id="IPR027463">
    <property type="entry name" value="AcrB_DN_DC_subdom"/>
</dbReference>
<gene>
    <name evidence="9" type="ORF">AWR36_009010</name>
</gene>
<dbReference type="Gene3D" id="3.30.70.1440">
    <property type="entry name" value="Multidrug efflux transporter AcrB pore domain"/>
    <property type="match status" value="1"/>
</dbReference>
<protein>
    <submittedName>
        <fullName evidence="9">CusA/CzcA family heavy metal efflux RND transporter</fullName>
    </submittedName>
</protein>
<dbReference type="SUPFAM" id="SSF82693">
    <property type="entry name" value="Multidrug efflux transporter AcrB pore domain, PN1, PN2, PC1 and PC2 subdomains"/>
    <property type="match status" value="3"/>
</dbReference>
<feature type="transmembrane region" description="Helical" evidence="8">
    <location>
        <begin position="1004"/>
        <end position="1027"/>
    </location>
</feature>
<comment type="similarity">
    <text evidence="2">Belongs to the resistance-nodulation-cell division (RND) (TC 2.A.6) family.</text>
</comment>
<evidence type="ECO:0000313" key="9">
    <source>
        <dbReference type="EMBL" id="PCO06115.1"/>
    </source>
</evidence>
<evidence type="ECO:0000256" key="1">
    <source>
        <dbReference type="ARBA" id="ARBA00004651"/>
    </source>
</evidence>
<feature type="transmembrane region" description="Helical" evidence="8">
    <location>
        <begin position="971"/>
        <end position="992"/>
    </location>
</feature>
<dbReference type="SUPFAM" id="SSF82714">
    <property type="entry name" value="Multidrug efflux transporter AcrB TolC docking domain, DN and DC subdomains"/>
    <property type="match status" value="2"/>
</dbReference>
<dbReference type="NCBIfam" id="TIGR00914">
    <property type="entry name" value="2A0601"/>
    <property type="match status" value="1"/>
</dbReference>
<accession>A0ABX4I2I3</accession>
<dbReference type="Pfam" id="PF00873">
    <property type="entry name" value="ACR_tran"/>
    <property type="match status" value="1"/>
</dbReference>
<feature type="transmembrane region" description="Helical" evidence="8">
    <location>
        <begin position="347"/>
        <end position="365"/>
    </location>
</feature>
<dbReference type="PRINTS" id="PR00702">
    <property type="entry name" value="ACRIFLAVINRP"/>
</dbReference>
<evidence type="ECO:0000256" key="7">
    <source>
        <dbReference type="ARBA" id="ARBA00023136"/>
    </source>
</evidence>
<feature type="transmembrane region" description="Helical" evidence="8">
    <location>
        <begin position="453"/>
        <end position="472"/>
    </location>
</feature>
<dbReference type="PANTHER" id="PTHR32063:SF24">
    <property type="entry name" value="CATION EFFLUX SYSTEM (ACRB_ACRD_ACRF FAMILY)"/>
    <property type="match status" value="1"/>
</dbReference>
<keyword evidence="10" id="KW-1185">Reference proteome</keyword>
<name>A0ABX4I2I3_9GAMM</name>
<feature type="transmembrane region" description="Helical" evidence="8">
    <location>
        <begin position="12"/>
        <end position="31"/>
    </location>
</feature>
<proteinExistence type="inferred from homology"/>
<evidence type="ECO:0000256" key="3">
    <source>
        <dbReference type="ARBA" id="ARBA00022448"/>
    </source>
</evidence>
<dbReference type="Gene3D" id="1.20.1640.10">
    <property type="entry name" value="Multidrug efflux transporter AcrB transmembrane domain"/>
    <property type="match status" value="2"/>
</dbReference>
<keyword evidence="5 8" id="KW-0812">Transmembrane</keyword>
<dbReference type="Gene3D" id="3.30.2090.10">
    <property type="entry name" value="Multidrug efflux transporter AcrB TolC docking domain, DN and DC subdomains"/>
    <property type="match status" value="2"/>
</dbReference>
<keyword evidence="7 8" id="KW-0472">Membrane</keyword>
<dbReference type="Proteomes" id="UP000218427">
    <property type="component" value="Unassembled WGS sequence"/>
</dbReference>
<feature type="transmembrane region" description="Helical" evidence="8">
    <location>
        <begin position="397"/>
        <end position="418"/>
    </location>
</feature>
<sequence length="1036" mass="112597">MIESILRLSIARRYLMLSLTGLVIALGLWSYQRLPIDAVPDITNVQVQINTEAPGYSPLEAEQRITFPVETALAGLPRLEYTRSLSRYGLSQVTVVFEDGTDLYFARNLVNARLNTIKSQLPAGLEPEMGPIATGLGEIFMYTVEALPEAIAPDGRPYDAMDLREIQDWIIRPQLALVPGVTEVNTVGGFNKQYHVTPDPRQLLAFDIALGEVGEALRRNNDNRGAGYIETNGRQLLVRSPGQLQSIEDIENVVVAVRTGTPVRVADIAEVAIGRELRTGAATRDGRETVLGTAMMLVGENSRAVARDVAAALEAIRPSLPEGIKLEAVYDRTSLVDKTIATVRKNLLEGALLVIAVLFLLLGNFRAALITAAVIPLAMLATITGMVQAGISANLMSLGALDFGLIVDGAVIIVENAVRRLRQAQEEKNGALILEQRLEVVFQATNEVIRPSLFGVLIITVVYIPLFSLTGVEGKMFHPMAATVVMALLSALVFSLTVVPAAVAVFLRGKIRGRESRLVTGVKTVYRPLLLAAMKVRWLVLGGALALVIFCGWLASTLGSEFIPELVEGDIAMHALRVPGTGLEQAVEMQEVLERRLRAFPEVDKVVAKIGTPEVATDPMPPNVADNFIIMKPRSEWPDPDKSQARLVEELEEAVLQVPGNNYEFTQPIQMRFNELISGVRSDLGIKVFGDDLQRLLDSARDILSVVDTIDGVADARIEQVEDLPVLSVVPDRTLLSRYGLDLQALQELVTTAVGGEVAGLIYEGDRRFELVVRLPESIRRNLDHLGNLPVALPDGGYVPLNEVASLQMTPAPSQISRENGKRRVVVTANVRDRDLGSFVEEAKNRIASEVQLPPGYWLDYGGTFEQLESASRRLALVVPLTLALIFALLVTAFGSVRDSLIIFTGVPLALTGGVLSLWLRDMPLSISASVGFIALSGVATLNGLVMLAFIRELWREQGELEPAIIEGALIRVRPVLMTALVASLGFVPMALNTGTGAEVQRPLATVVIGGIISSTLLTLFVLPLLYRIVHSRDRQ</sequence>
<feature type="transmembrane region" description="Helical" evidence="8">
    <location>
        <begin position="536"/>
        <end position="555"/>
    </location>
</feature>
<feature type="transmembrane region" description="Helical" evidence="8">
    <location>
        <begin position="372"/>
        <end position="391"/>
    </location>
</feature>